<evidence type="ECO:0000313" key="3">
    <source>
        <dbReference type="WBParaSite" id="SCUD_0002342401-mRNA-1"/>
    </source>
</evidence>
<dbReference type="WBParaSite" id="SCUD_0002342401-mRNA-1">
    <property type="protein sequence ID" value="SCUD_0002342401-mRNA-1"/>
    <property type="gene ID" value="SCUD_0002342401"/>
</dbReference>
<evidence type="ECO:0000313" key="2">
    <source>
        <dbReference type="Proteomes" id="UP000279833"/>
    </source>
</evidence>
<reference evidence="3" key="1">
    <citation type="submission" date="2016-06" db="UniProtKB">
        <authorList>
            <consortium name="WormBaseParasite"/>
        </authorList>
    </citation>
    <scope>IDENTIFICATION</scope>
</reference>
<organism evidence="3">
    <name type="scientific">Schistosoma curassoni</name>
    <dbReference type="NCBI Taxonomy" id="6186"/>
    <lineage>
        <taxon>Eukaryota</taxon>
        <taxon>Metazoa</taxon>
        <taxon>Spiralia</taxon>
        <taxon>Lophotrochozoa</taxon>
        <taxon>Platyhelminthes</taxon>
        <taxon>Trematoda</taxon>
        <taxon>Digenea</taxon>
        <taxon>Strigeidida</taxon>
        <taxon>Schistosomatoidea</taxon>
        <taxon>Schistosomatidae</taxon>
        <taxon>Schistosoma</taxon>
    </lineage>
</organism>
<proteinExistence type="predicted"/>
<dbReference type="AlphaFoldDB" id="A0A183L7V0"/>
<accession>A0A183L7V0</accession>
<dbReference type="Proteomes" id="UP000279833">
    <property type="component" value="Unassembled WGS sequence"/>
</dbReference>
<name>A0A183L7V0_9TREM</name>
<sequence>MEHNQQLVNMHLVPISEINLVYELSAHVYVTKLEKKLVGMVSMVYNIVYANDPTEVFHAVNLYQSVEVGSILVNYTLHWIPYSLHL</sequence>
<reference evidence="1 2" key="2">
    <citation type="submission" date="2018-11" db="EMBL/GenBank/DDBJ databases">
        <authorList>
            <consortium name="Pathogen Informatics"/>
        </authorList>
    </citation>
    <scope>NUCLEOTIDE SEQUENCE [LARGE SCALE GENOMIC DNA]</scope>
    <source>
        <strain evidence="1">Dakar</strain>
        <strain evidence="2">Dakar, Senegal</strain>
    </source>
</reference>
<evidence type="ECO:0000313" key="1">
    <source>
        <dbReference type="EMBL" id="VDP82946.1"/>
    </source>
</evidence>
<dbReference type="EMBL" id="UZAK01054635">
    <property type="protein sequence ID" value="VDP82946.1"/>
    <property type="molecule type" value="Genomic_DNA"/>
</dbReference>
<gene>
    <name evidence="1" type="ORF">SCUD_LOCUS23421</name>
</gene>
<keyword evidence="2" id="KW-1185">Reference proteome</keyword>
<protein>
    <submittedName>
        <fullName evidence="3">N-acetyltransferase domain-containing protein</fullName>
    </submittedName>
</protein>